<dbReference type="Pfam" id="PF11228">
    <property type="entry name" value="DUF3027"/>
    <property type="match status" value="1"/>
</dbReference>
<reference evidence="2" key="1">
    <citation type="submission" date="2024-02" db="EMBL/GenBank/DDBJ databases">
        <title>Tomenella chthoni gen. nov. sp. nov., a member of the family Jonesiaceae isolated from bat guano.</title>
        <authorList>
            <person name="Miller S.L."/>
            <person name="King J."/>
            <person name="Sankaranarayanan K."/>
            <person name="Lawson P.A."/>
        </authorList>
    </citation>
    <scope>NUCLEOTIDE SEQUENCE</scope>
    <source>
        <strain evidence="2">BS-20</strain>
    </source>
</reference>
<sequence length="307" mass="32458">MTTATAPKRPARLKKDLVLANAASVARESAELAAESPADVGEHLRSVMVDERLLSHEFACTLRGYVGWVWTVTVARAPRGRAATVCEVQLLPTDQAILAPEWLPWAQRLQPGDIGPGDVLPFSADDPRLVPGYVATGVDEEDAVAIEELALERARILSEDGRNDAAARWFAGDHGPRSAGSLQSAAGCGSCGFLVPLQGSLGQVFGVCANAWSPDDGKVVALGHGCGAHSETDVPERRSEWPNMEPYINDSAVVEVTAEELAALPDPKPAEANTDHESEIARSIAADLEQLADTIVAPDNGSDSQAE</sequence>
<proteinExistence type="predicted"/>
<dbReference type="InterPro" id="IPR021391">
    <property type="entry name" value="DUF3027"/>
</dbReference>
<protein>
    <submittedName>
        <fullName evidence="2">DUF3027 domain-containing protein</fullName>
    </submittedName>
</protein>
<dbReference type="AlphaFoldDB" id="A0AAU7DWV2"/>
<accession>A0AAU7DWV2</accession>
<name>A0AAU7DWV2_9MICO</name>
<evidence type="ECO:0000256" key="1">
    <source>
        <dbReference type="SAM" id="MobiDB-lite"/>
    </source>
</evidence>
<gene>
    <name evidence="2" type="ORF">V5R04_00915</name>
</gene>
<organism evidence="2">
    <name type="scientific">Jonesiaceae bacterium BS-20</name>
    <dbReference type="NCBI Taxonomy" id="3120821"/>
    <lineage>
        <taxon>Bacteria</taxon>
        <taxon>Bacillati</taxon>
        <taxon>Actinomycetota</taxon>
        <taxon>Actinomycetes</taxon>
        <taxon>Micrococcales</taxon>
        <taxon>Jonesiaceae</taxon>
    </lineage>
</organism>
<feature type="region of interest" description="Disordered" evidence="1">
    <location>
        <begin position="264"/>
        <end position="284"/>
    </location>
</feature>
<dbReference type="EMBL" id="CP146203">
    <property type="protein sequence ID" value="XBH21819.1"/>
    <property type="molecule type" value="Genomic_DNA"/>
</dbReference>
<evidence type="ECO:0000313" key="2">
    <source>
        <dbReference type="EMBL" id="XBH21819.1"/>
    </source>
</evidence>